<name>A0A1G8SVA1_9RHOB</name>
<sequence length="352" mass="39154">MSNPYSSLGSEAFWRPAVAEAGAHGLTGLWNPKFRIRPRDRIVTAGSCFAQHIGRALGARGYQWHDAEPAPPFMTDEDARRFNYGIFSFRTGNIYTPKMLLQWLQLAFGTGEVPDEVWEQDGRFYDPLRPVIEPDGFASEKELRTAREATLAALRDAVRSADIFVFTLGLTESWENAETGLQYALCPGTVKGAAFDPDRHVFRNGGFRALYKELQQAMRLMRAENAGLKVLLTVSPVPLTATASGQHVLTATTYSKSVLRAIAGQMVTELKFVDYFPSYEIITHPVFRGMFFAPNMRSVEKAGVDTVMTHFFADQARVFGAPKMPKRKKAAAKPARVDELACEEELLGAFAK</sequence>
<evidence type="ECO:0000259" key="1">
    <source>
        <dbReference type="Pfam" id="PF08885"/>
    </source>
</evidence>
<dbReference type="Pfam" id="PF08885">
    <property type="entry name" value="GSCFA"/>
    <property type="match status" value="1"/>
</dbReference>
<proteinExistence type="predicted"/>
<evidence type="ECO:0000313" key="3">
    <source>
        <dbReference type="Proteomes" id="UP000199340"/>
    </source>
</evidence>
<dbReference type="RefSeq" id="WP_090030434.1">
    <property type="nucleotide sequence ID" value="NZ_FNEB01000014.1"/>
</dbReference>
<dbReference type="EMBL" id="FNEB01000014">
    <property type="protein sequence ID" value="SDJ33202.1"/>
    <property type="molecule type" value="Genomic_DNA"/>
</dbReference>
<gene>
    <name evidence="2" type="ORF">SAMN05421850_1144</name>
</gene>
<dbReference type="InterPro" id="IPR014982">
    <property type="entry name" value="GSCFA"/>
</dbReference>
<dbReference type="OrthoDB" id="369216at2"/>
<evidence type="ECO:0000313" key="2">
    <source>
        <dbReference type="EMBL" id="SDJ33202.1"/>
    </source>
</evidence>
<dbReference type="Proteomes" id="UP000199340">
    <property type="component" value="Unassembled WGS sequence"/>
</dbReference>
<organism evidence="2 3">
    <name type="scientific">Lutimaribacter saemankumensis</name>
    <dbReference type="NCBI Taxonomy" id="490829"/>
    <lineage>
        <taxon>Bacteria</taxon>
        <taxon>Pseudomonadati</taxon>
        <taxon>Pseudomonadota</taxon>
        <taxon>Alphaproteobacteria</taxon>
        <taxon>Rhodobacterales</taxon>
        <taxon>Roseobacteraceae</taxon>
        <taxon>Lutimaribacter</taxon>
    </lineage>
</organism>
<keyword evidence="3" id="KW-1185">Reference proteome</keyword>
<dbReference type="STRING" id="490829.SAMN05421850_1144"/>
<protein>
    <submittedName>
        <fullName evidence="2">GSCFA family protein</fullName>
    </submittedName>
</protein>
<accession>A0A1G8SVA1</accession>
<dbReference type="AlphaFoldDB" id="A0A1G8SVA1"/>
<feature type="domain" description="GSCFA" evidence="1">
    <location>
        <begin position="41"/>
        <end position="311"/>
    </location>
</feature>
<reference evidence="2 3" key="1">
    <citation type="submission" date="2016-10" db="EMBL/GenBank/DDBJ databases">
        <authorList>
            <person name="de Groot N.N."/>
        </authorList>
    </citation>
    <scope>NUCLEOTIDE SEQUENCE [LARGE SCALE GENOMIC DNA]</scope>
    <source>
        <strain evidence="2 3">DSM 28010</strain>
    </source>
</reference>